<sequence length="103" mass="10979">MATGPQRDGLPFTSKDVPEGPLENDRNPSTMTFTVDGKVKYELTERLLADNPVFDKRNPADGPSLHQMLVGNEARGKAKAAAKAASTKPTKPAKASGITGSQW</sequence>
<accession>A0ABR3XBP7</accession>
<organism evidence="2 3">
    <name type="scientific">Diaporthe australafricana</name>
    <dbReference type="NCBI Taxonomy" id="127596"/>
    <lineage>
        <taxon>Eukaryota</taxon>
        <taxon>Fungi</taxon>
        <taxon>Dikarya</taxon>
        <taxon>Ascomycota</taxon>
        <taxon>Pezizomycotina</taxon>
        <taxon>Sordariomycetes</taxon>
        <taxon>Sordariomycetidae</taxon>
        <taxon>Diaporthales</taxon>
        <taxon>Diaporthaceae</taxon>
        <taxon>Diaporthe</taxon>
    </lineage>
</organism>
<comment type="caution">
    <text evidence="2">The sequence shown here is derived from an EMBL/GenBank/DDBJ whole genome shotgun (WGS) entry which is preliminary data.</text>
</comment>
<feature type="region of interest" description="Disordered" evidence="1">
    <location>
        <begin position="53"/>
        <end position="103"/>
    </location>
</feature>
<protein>
    <submittedName>
        <fullName evidence="2">Uncharacterized protein</fullName>
    </submittedName>
</protein>
<keyword evidence="3" id="KW-1185">Reference proteome</keyword>
<feature type="compositionally biased region" description="Low complexity" evidence="1">
    <location>
        <begin position="79"/>
        <end position="96"/>
    </location>
</feature>
<reference evidence="2 3" key="1">
    <citation type="journal article" date="2024" name="IMA Fungus">
        <title>IMA Genome - F19 : A genome assembly and annotation guide to empower mycologists, including annotated draft genome sequences of Ceratocystis pirilliformis, Diaporthe australafricana, Fusarium ophioides, Paecilomyces lecythidis, and Sporothrix stenoceras.</title>
        <authorList>
            <person name="Aylward J."/>
            <person name="Wilson A.M."/>
            <person name="Visagie C.M."/>
            <person name="Spraker J."/>
            <person name="Barnes I."/>
            <person name="Buitendag C."/>
            <person name="Ceriani C."/>
            <person name="Del Mar Angel L."/>
            <person name="du Plessis D."/>
            <person name="Fuchs T."/>
            <person name="Gasser K."/>
            <person name="Kramer D."/>
            <person name="Li W."/>
            <person name="Munsamy K."/>
            <person name="Piso A."/>
            <person name="Price J.L."/>
            <person name="Sonnekus B."/>
            <person name="Thomas C."/>
            <person name="van der Nest A."/>
            <person name="van Dijk A."/>
            <person name="van Heerden A."/>
            <person name="van Vuuren N."/>
            <person name="Yilmaz N."/>
            <person name="Duong T.A."/>
            <person name="van der Merwe N.A."/>
            <person name="Wingfield M.J."/>
            <person name="Wingfield B.D."/>
        </authorList>
    </citation>
    <scope>NUCLEOTIDE SEQUENCE [LARGE SCALE GENOMIC DNA]</scope>
    <source>
        <strain evidence="2 3">CMW 18300</strain>
    </source>
</reference>
<evidence type="ECO:0000313" key="3">
    <source>
        <dbReference type="Proteomes" id="UP001583177"/>
    </source>
</evidence>
<proteinExistence type="predicted"/>
<feature type="region of interest" description="Disordered" evidence="1">
    <location>
        <begin position="1"/>
        <end position="33"/>
    </location>
</feature>
<dbReference type="Proteomes" id="UP001583177">
    <property type="component" value="Unassembled WGS sequence"/>
</dbReference>
<name>A0ABR3XBP7_9PEZI</name>
<evidence type="ECO:0000256" key="1">
    <source>
        <dbReference type="SAM" id="MobiDB-lite"/>
    </source>
</evidence>
<evidence type="ECO:0000313" key="2">
    <source>
        <dbReference type="EMBL" id="KAL1873043.1"/>
    </source>
</evidence>
<gene>
    <name evidence="2" type="ORF">Daus18300_004185</name>
</gene>
<dbReference type="EMBL" id="JAWRVE010000027">
    <property type="protein sequence ID" value="KAL1873043.1"/>
    <property type="molecule type" value="Genomic_DNA"/>
</dbReference>